<name>A0A370N267_9BURK</name>
<gene>
    <name evidence="1" type="ORF">DLM46_26470</name>
</gene>
<reference evidence="2" key="1">
    <citation type="submission" date="2018-05" db="EMBL/GenBank/DDBJ databases">
        <authorList>
            <person name="Feng T."/>
        </authorList>
    </citation>
    <scope>NUCLEOTIDE SEQUENCE [LARGE SCALE GENOMIC DNA]</scope>
    <source>
        <strain evidence="2">S27</strain>
    </source>
</reference>
<evidence type="ECO:0008006" key="3">
    <source>
        <dbReference type="Google" id="ProtNLM"/>
    </source>
</evidence>
<dbReference type="InterPro" id="IPR011048">
    <property type="entry name" value="Haem_d1_sf"/>
</dbReference>
<dbReference type="Proteomes" id="UP000254875">
    <property type="component" value="Unassembled WGS sequence"/>
</dbReference>
<dbReference type="InterPro" id="IPR015943">
    <property type="entry name" value="WD40/YVTN_repeat-like_dom_sf"/>
</dbReference>
<evidence type="ECO:0000313" key="1">
    <source>
        <dbReference type="EMBL" id="RDJ99715.1"/>
    </source>
</evidence>
<dbReference type="SUPFAM" id="SSF51004">
    <property type="entry name" value="C-terminal (heme d1) domain of cytochrome cd1-nitrite reductase"/>
    <property type="match status" value="1"/>
</dbReference>
<accession>A0A370N267</accession>
<comment type="caution">
    <text evidence="1">The sequence shown here is derived from an EMBL/GenBank/DDBJ whole genome shotgun (WGS) entry which is preliminary data.</text>
</comment>
<keyword evidence="2" id="KW-1185">Reference proteome</keyword>
<dbReference type="Gene3D" id="2.130.10.10">
    <property type="entry name" value="YVTN repeat-like/Quinoprotein amine dehydrogenase"/>
    <property type="match status" value="2"/>
</dbReference>
<evidence type="ECO:0000313" key="2">
    <source>
        <dbReference type="Proteomes" id="UP000254875"/>
    </source>
</evidence>
<protein>
    <recommendedName>
        <fullName evidence="3">YncE family protein</fullName>
    </recommendedName>
</protein>
<dbReference type="AlphaFoldDB" id="A0A370N267"/>
<organism evidence="1 2">
    <name type="scientific">Paraburkholderia lacunae</name>
    <dbReference type="NCBI Taxonomy" id="2211104"/>
    <lineage>
        <taxon>Bacteria</taxon>
        <taxon>Pseudomonadati</taxon>
        <taxon>Pseudomonadota</taxon>
        <taxon>Betaproteobacteria</taxon>
        <taxon>Burkholderiales</taxon>
        <taxon>Burkholderiaceae</taxon>
        <taxon>Paraburkholderia</taxon>
    </lineage>
</organism>
<dbReference type="EMBL" id="QHKS01000020">
    <property type="protein sequence ID" value="RDJ99715.1"/>
    <property type="molecule type" value="Genomic_DNA"/>
</dbReference>
<proteinExistence type="predicted"/>
<sequence length="365" mass="39007">MPGMKPSSVVCYARLVCGGVLLAGGLSVFVAAHGAEAGSYHLAKQVTIKSSDTGWDYNSLDQARGRIFIAHRKDGLHVYDIGQGRVIKTLAQSAGTNTSALAPEFDVGLAGTTDGHVVVFRISSLKTLSRYKSDTDGFDGAAFDKVSRRFVMVGEADSVNKTTPVLFFDGVTGKPAGSVMIDSIKVDAPRSDGAGHIVMPLRDQAQIVKVDARTMEVVATFPLDDCLQPAALEMDQAGQRIFVGCRGQGASPPRLAVLDAASGKQLARLPIGRGVDEVMYDEKARLIVTANGEDANMTVIQQAADDTFRVTETVGTQPMARTGVMDAMTGRIYLVNAQYVVKYEEGHAPTTHFLPNTFSVLTYTR</sequence>